<proteinExistence type="predicted"/>
<keyword evidence="2" id="KW-1185">Reference proteome</keyword>
<organism evidence="1 2">
    <name type="scientific">Sphingobium cloacae</name>
    <dbReference type="NCBI Taxonomy" id="120107"/>
    <lineage>
        <taxon>Bacteria</taxon>
        <taxon>Pseudomonadati</taxon>
        <taxon>Pseudomonadota</taxon>
        <taxon>Alphaproteobacteria</taxon>
        <taxon>Sphingomonadales</taxon>
        <taxon>Sphingomonadaceae</taxon>
        <taxon>Sphingobium</taxon>
    </lineage>
</organism>
<evidence type="ECO:0000313" key="1">
    <source>
        <dbReference type="EMBL" id="BAV65304.1"/>
    </source>
</evidence>
<name>A0A1E1F455_9SPHN</name>
<gene>
    <name evidence="1" type="ORF">SCLO_1022640</name>
</gene>
<dbReference type="AlphaFoldDB" id="A0A1E1F455"/>
<dbReference type="Proteomes" id="UP000218272">
    <property type="component" value="Chromosome SCLO_1"/>
</dbReference>
<dbReference type="EMBL" id="AP017655">
    <property type="protein sequence ID" value="BAV65304.1"/>
    <property type="molecule type" value="Genomic_DNA"/>
</dbReference>
<sequence>MRSGATVEAALSAMEESGEVLLNRGMDQIGKVAKDAEAFAVLRGSLENHITFLELQLNDVLRMSGAHKEGIIMSAAAKEANLKFGRVRSNLITQIEIQRFSFGEPTRFSVGGDVIQAVSARSNKGGKPLGKHWDAMWAAIAVQLYVGNLQPKTQADIERAMKDWFAANNFEIGETAIRDRARVLWLKYQTAE</sequence>
<accession>A0A1E1F455</accession>
<reference evidence="1 2" key="1">
    <citation type="submission" date="2016-10" db="EMBL/GenBank/DDBJ databases">
        <title>Complete Genome Sequence of the Nonylphenol-Degrading Bacterium Sphingobium cloacae JCM 10874T.</title>
        <authorList>
            <person name="Ootsuka M."/>
            <person name="Nishizawa T."/>
            <person name="Ohta H."/>
        </authorList>
    </citation>
    <scope>NUCLEOTIDE SEQUENCE [LARGE SCALE GENOMIC DNA]</scope>
    <source>
        <strain evidence="1 2">JCM 10874</strain>
    </source>
</reference>
<evidence type="ECO:0000313" key="2">
    <source>
        <dbReference type="Proteomes" id="UP000218272"/>
    </source>
</evidence>
<protein>
    <submittedName>
        <fullName evidence="1">Uncharacterized protein</fullName>
    </submittedName>
</protein>
<dbReference type="KEGG" id="sclo:SCLO_1022640"/>